<evidence type="ECO:0000313" key="2">
    <source>
        <dbReference type="EMBL" id="KAK0453509.1"/>
    </source>
</evidence>
<dbReference type="Pfam" id="PF21762">
    <property type="entry name" value="DEDDh_C"/>
    <property type="match status" value="1"/>
</dbReference>
<sequence>MGASLSNADWKLSLQRSNTTDLVFTGHVPPFPGSSAGIDGYSHILPDAIPETGIYVIDTVNLFGGLLGEGSPGNKRSLDTMCRQLKVPTKHLHNAGDDAHYTLAALKLMATGAPLDVLMLKESKGGLTTLALVEA</sequence>
<evidence type="ECO:0000259" key="1">
    <source>
        <dbReference type="Pfam" id="PF21762"/>
    </source>
</evidence>
<dbReference type="GO" id="GO:0005634">
    <property type="term" value="C:nucleus"/>
    <property type="evidence" value="ECO:0007669"/>
    <property type="project" value="TreeGrafter"/>
</dbReference>
<evidence type="ECO:0000313" key="3">
    <source>
        <dbReference type="Proteomes" id="UP001175226"/>
    </source>
</evidence>
<organism evidence="2 3">
    <name type="scientific">Armillaria borealis</name>
    <dbReference type="NCBI Taxonomy" id="47425"/>
    <lineage>
        <taxon>Eukaryota</taxon>
        <taxon>Fungi</taxon>
        <taxon>Dikarya</taxon>
        <taxon>Basidiomycota</taxon>
        <taxon>Agaricomycotina</taxon>
        <taxon>Agaricomycetes</taxon>
        <taxon>Agaricomycetidae</taxon>
        <taxon>Agaricales</taxon>
        <taxon>Marasmiineae</taxon>
        <taxon>Physalacriaceae</taxon>
        <taxon>Armillaria</taxon>
    </lineage>
</organism>
<dbReference type="Proteomes" id="UP001175226">
    <property type="component" value="Unassembled WGS sequence"/>
</dbReference>
<protein>
    <recommendedName>
        <fullName evidence="1">Gfd2/YDR514C-like C-terminal domain-containing protein</fullName>
    </recommendedName>
</protein>
<dbReference type="InterPro" id="IPR036397">
    <property type="entry name" value="RNaseH_sf"/>
</dbReference>
<feature type="domain" description="Gfd2/YDR514C-like C-terminal" evidence="1">
    <location>
        <begin position="52"/>
        <end position="109"/>
    </location>
</feature>
<dbReference type="PANTHER" id="PTHR28083:SF1">
    <property type="entry name" value="GOOD FOR FULL DBP5 ACTIVITY PROTEIN 2"/>
    <property type="match status" value="1"/>
</dbReference>
<accession>A0AA39K2Y1</accession>
<dbReference type="AlphaFoldDB" id="A0AA39K2Y1"/>
<dbReference type="SUPFAM" id="SSF53098">
    <property type="entry name" value="Ribonuclease H-like"/>
    <property type="match status" value="1"/>
</dbReference>
<name>A0AA39K2Y1_9AGAR</name>
<dbReference type="InterPro" id="IPR012337">
    <property type="entry name" value="RNaseH-like_sf"/>
</dbReference>
<gene>
    <name evidence="2" type="ORF">EV421DRAFT_1730545</name>
</gene>
<reference evidence="2" key="1">
    <citation type="submission" date="2023-06" db="EMBL/GenBank/DDBJ databases">
        <authorList>
            <consortium name="Lawrence Berkeley National Laboratory"/>
            <person name="Ahrendt S."/>
            <person name="Sahu N."/>
            <person name="Indic B."/>
            <person name="Wong-Bajracharya J."/>
            <person name="Merenyi Z."/>
            <person name="Ke H.-M."/>
            <person name="Monk M."/>
            <person name="Kocsube S."/>
            <person name="Drula E."/>
            <person name="Lipzen A."/>
            <person name="Balint B."/>
            <person name="Henrissat B."/>
            <person name="Andreopoulos B."/>
            <person name="Martin F.M."/>
            <person name="Harder C.B."/>
            <person name="Rigling D."/>
            <person name="Ford K.L."/>
            <person name="Foster G.D."/>
            <person name="Pangilinan J."/>
            <person name="Papanicolaou A."/>
            <person name="Barry K."/>
            <person name="LaButti K."/>
            <person name="Viragh M."/>
            <person name="Koriabine M."/>
            <person name="Yan M."/>
            <person name="Riley R."/>
            <person name="Champramary S."/>
            <person name="Plett K.L."/>
            <person name="Tsai I.J."/>
            <person name="Slot J."/>
            <person name="Sipos G."/>
            <person name="Plett J."/>
            <person name="Nagy L.G."/>
            <person name="Grigoriev I.V."/>
        </authorList>
    </citation>
    <scope>NUCLEOTIDE SEQUENCE</scope>
    <source>
        <strain evidence="2">FPL87.14</strain>
    </source>
</reference>
<dbReference type="InterPro" id="IPR048519">
    <property type="entry name" value="Gfd2/YDR514C-like_C"/>
</dbReference>
<dbReference type="EMBL" id="JAUEPT010000003">
    <property type="protein sequence ID" value="KAK0453509.1"/>
    <property type="molecule type" value="Genomic_DNA"/>
</dbReference>
<comment type="caution">
    <text evidence="2">The sequence shown here is derived from an EMBL/GenBank/DDBJ whole genome shotgun (WGS) entry which is preliminary data.</text>
</comment>
<dbReference type="Gene3D" id="3.30.420.10">
    <property type="entry name" value="Ribonuclease H-like superfamily/Ribonuclease H"/>
    <property type="match status" value="1"/>
</dbReference>
<keyword evidence="3" id="KW-1185">Reference proteome</keyword>
<dbReference type="PANTHER" id="PTHR28083">
    <property type="entry name" value="GOOD FOR FULL DBP5 ACTIVITY PROTEIN 2"/>
    <property type="match status" value="1"/>
</dbReference>
<proteinExistence type="predicted"/>
<dbReference type="GO" id="GO:0003676">
    <property type="term" value="F:nucleic acid binding"/>
    <property type="evidence" value="ECO:0007669"/>
    <property type="project" value="InterPro"/>
</dbReference>
<dbReference type="InterPro" id="IPR040151">
    <property type="entry name" value="Gfd2/YDR514C-like"/>
</dbReference>